<keyword evidence="5 7" id="KW-0175">Coiled coil</keyword>
<comment type="subcellular location">
    <subcellularLocation>
        <location evidence="1">Golgi apparatus membrane</location>
        <topology evidence="1">Single-pass membrane protein</topology>
    </subcellularLocation>
</comment>
<feature type="coiled-coil region" evidence="7">
    <location>
        <begin position="181"/>
        <end position="208"/>
    </location>
</feature>
<dbReference type="Proteomes" id="UP001515480">
    <property type="component" value="Unassembled WGS sequence"/>
</dbReference>
<dbReference type="InterPro" id="IPR019177">
    <property type="entry name" value="Golgin_subfamily_A_member_5"/>
</dbReference>
<dbReference type="Pfam" id="PF09787">
    <property type="entry name" value="Golgin_A5"/>
    <property type="match status" value="1"/>
</dbReference>
<dbReference type="GO" id="GO:0000301">
    <property type="term" value="P:retrograde transport, vesicle recycling within Golgi"/>
    <property type="evidence" value="ECO:0007669"/>
    <property type="project" value="TreeGrafter"/>
</dbReference>
<dbReference type="GO" id="GO:0031985">
    <property type="term" value="C:Golgi cisterna"/>
    <property type="evidence" value="ECO:0007669"/>
    <property type="project" value="TreeGrafter"/>
</dbReference>
<dbReference type="EMBL" id="JBGBPQ010000005">
    <property type="protein sequence ID" value="KAL1524366.1"/>
    <property type="molecule type" value="Genomic_DNA"/>
</dbReference>
<feature type="transmembrane region" description="Helical" evidence="9">
    <location>
        <begin position="495"/>
        <end position="519"/>
    </location>
</feature>
<dbReference type="GO" id="GO:0000139">
    <property type="term" value="C:Golgi membrane"/>
    <property type="evidence" value="ECO:0007669"/>
    <property type="project" value="UniProtKB-SubCell"/>
</dbReference>
<protein>
    <recommendedName>
        <fullName evidence="12">Golgin-84</fullName>
    </recommendedName>
</protein>
<evidence type="ECO:0000256" key="8">
    <source>
        <dbReference type="SAM" id="MobiDB-lite"/>
    </source>
</evidence>
<feature type="region of interest" description="Disordered" evidence="8">
    <location>
        <begin position="128"/>
        <end position="179"/>
    </location>
</feature>
<evidence type="ECO:0000313" key="11">
    <source>
        <dbReference type="Proteomes" id="UP001515480"/>
    </source>
</evidence>
<organism evidence="10 11">
    <name type="scientific">Prymnesium parvum</name>
    <name type="common">Toxic golden alga</name>
    <dbReference type="NCBI Taxonomy" id="97485"/>
    <lineage>
        <taxon>Eukaryota</taxon>
        <taxon>Haptista</taxon>
        <taxon>Haptophyta</taxon>
        <taxon>Prymnesiophyceae</taxon>
        <taxon>Prymnesiales</taxon>
        <taxon>Prymnesiaceae</taxon>
        <taxon>Prymnesium</taxon>
    </lineage>
</organism>
<keyword evidence="11" id="KW-1185">Reference proteome</keyword>
<keyword evidence="4" id="KW-0333">Golgi apparatus</keyword>
<keyword evidence="6 9" id="KW-0472">Membrane</keyword>
<dbReference type="GO" id="GO:0007030">
    <property type="term" value="P:Golgi organization"/>
    <property type="evidence" value="ECO:0007669"/>
    <property type="project" value="InterPro"/>
</dbReference>
<feature type="compositionally biased region" description="Basic and acidic residues" evidence="8">
    <location>
        <begin position="19"/>
        <end position="35"/>
    </location>
</feature>
<gene>
    <name evidence="10" type="ORF">AB1Y20_019263</name>
</gene>
<keyword evidence="3 9" id="KW-1133">Transmembrane helix</keyword>
<evidence type="ECO:0000256" key="7">
    <source>
        <dbReference type="SAM" id="Coils"/>
    </source>
</evidence>
<evidence type="ECO:0008006" key="12">
    <source>
        <dbReference type="Google" id="ProtNLM"/>
    </source>
</evidence>
<evidence type="ECO:0000256" key="2">
    <source>
        <dbReference type="ARBA" id="ARBA00022692"/>
    </source>
</evidence>
<evidence type="ECO:0000256" key="5">
    <source>
        <dbReference type="ARBA" id="ARBA00023054"/>
    </source>
</evidence>
<comment type="caution">
    <text evidence="10">The sequence shown here is derived from an EMBL/GenBank/DDBJ whole genome shotgun (WGS) entry which is preliminary data.</text>
</comment>
<feature type="compositionally biased region" description="Basic and acidic residues" evidence="8">
    <location>
        <begin position="167"/>
        <end position="179"/>
    </location>
</feature>
<proteinExistence type="predicted"/>
<evidence type="ECO:0000256" key="3">
    <source>
        <dbReference type="ARBA" id="ARBA00022989"/>
    </source>
</evidence>
<dbReference type="Gene3D" id="1.10.287.1490">
    <property type="match status" value="1"/>
</dbReference>
<sequence>MSSWLSDSLAKAEQLLEQVDRSAGEKIEKVRERAGIHHRPANGTDDGGEPSSAAPLPHMAPPPASEATAPASDLDAPEGSGVEARPKAGPAGRAVHPPSPPPAERTPLRVEAACCKGVAATERTLKAEATAEYSRAPEARGARSTPYTGAEPGERSPRVARGPAHAAADDSRGSGRERFELAAANERVAALQLELAAAKKAEAEAAQREQLHLESLAAVEQAAAMEQALAERQQAALLSRVVAAEQREAELVLRNQELAAALGGGSRQLEETTLAAKGAEGAVARLEAELARAREQRQQSDASLSAARREVSALKGECEALAKQLDSAQAGRRAAERGLKEAQESITELQARAEAARSESKHVTAGEIHSATATAAAAAAAEQLAERSHQIQKLMSERTALRYQLENETRRRVSVEAQLQHSTQPRDHARTDVLYSTGRSKENGGRLPKLVELVQTNVARPRPALMQCAQRADDLAQLLDQLTLQAGRVMRQFPVLRLAVVSYAILLHSWLFVLLMSMAPEGKRSSHK</sequence>
<keyword evidence="2 9" id="KW-0812">Transmembrane</keyword>
<evidence type="ECO:0000256" key="6">
    <source>
        <dbReference type="ARBA" id="ARBA00023136"/>
    </source>
</evidence>
<evidence type="ECO:0000256" key="1">
    <source>
        <dbReference type="ARBA" id="ARBA00004194"/>
    </source>
</evidence>
<evidence type="ECO:0000256" key="9">
    <source>
        <dbReference type="SAM" id="Phobius"/>
    </source>
</evidence>
<dbReference type="PANTHER" id="PTHR13815">
    <property type="entry name" value="GOLGIN-84"/>
    <property type="match status" value="1"/>
</dbReference>
<feature type="coiled-coil region" evidence="7">
    <location>
        <begin position="269"/>
        <end position="359"/>
    </location>
</feature>
<dbReference type="AlphaFoldDB" id="A0AB34JTT1"/>
<evidence type="ECO:0000313" key="10">
    <source>
        <dbReference type="EMBL" id="KAL1524366.1"/>
    </source>
</evidence>
<reference evidence="10 11" key="1">
    <citation type="journal article" date="2024" name="Science">
        <title>Giant polyketide synthase enzymes in the biosynthesis of giant marine polyether toxins.</title>
        <authorList>
            <person name="Fallon T.R."/>
            <person name="Shende V.V."/>
            <person name="Wierzbicki I.H."/>
            <person name="Pendleton A.L."/>
            <person name="Watervoot N.F."/>
            <person name="Auber R.P."/>
            <person name="Gonzalez D.J."/>
            <person name="Wisecaver J.H."/>
            <person name="Moore B.S."/>
        </authorList>
    </citation>
    <scope>NUCLEOTIDE SEQUENCE [LARGE SCALE GENOMIC DNA]</scope>
    <source>
        <strain evidence="10 11">12B1</strain>
    </source>
</reference>
<feature type="region of interest" description="Disordered" evidence="8">
    <location>
        <begin position="19"/>
        <end position="108"/>
    </location>
</feature>
<accession>A0AB34JTT1</accession>
<evidence type="ECO:0000256" key="4">
    <source>
        <dbReference type="ARBA" id="ARBA00023034"/>
    </source>
</evidence>
<dbReference type="PANTHER" id="PTHR13815:SF7">
    <property type="entry name" value="GOLGIN SUBFAMILY A MEMBER 5"/>
    <property type="match status" value="1"/>
</dbReference>
<name>A0AB34JTT1_PRYPA</name>